<dbReference type="Pfam" id="PF00027">
    <property type="entry name" value="cNMP_binding"/>
    <property type="match status" value="1"/>
</dbReference>
<dbReference type="eggNOG" id="COG0664">
    <property type="taxonomic scope" value="Bacteria"/>
</dbReference>
<dbReference type="OrthoDB" id="663011at2"/>
<dbReference type="Gene3D" id="2.60.120.10">
    <property type="entry name" value="Jelly Rolls"/>
    <property type="match status" value="1"/>
</dbReference>
<dbReference type="SUPFAM" id="SSF51206">
    <property type="entry name" value="cAMP-binding domain-like"/>
    <property type="match status" value="1"/>
</dbReference>
<keyword evidence="3" id="KW-1185">Reference proteome</keyword>
<dbReference type="InterPro" id="IPR018490">
    <property type="entry name" value="cNMP-bd_dom_sf"/>
</dbReference>
<accession>W0F4E7</accession>
<dbReference type="CDD" id="cd00038">
    <property type="entry name" value="CAP_ED"/>
    <property type="match status" value="1"/>
</dbReference>
<evidence type="ECO:0000313" key="2">
    <source>
        <dbReference type="EMBL" id="AHF16668.1"/>
    </source>
</evidence>
<dbReference type="PROSITE" id="PS50042">
    <property type="entry name" value="CNMP_BINDING_3"/>
    <property type="match status" value="1"/>
</dbReference>
<dbReference type="RefSeq" id="WP_008588117.1">
    <property type="nucleotide sequence ID" value="NZ_CP007035.1"/>
</dbReference>
<dbReference type="HOGENOM" id="CLU_075053_9_2_10"/>
<protein>
    <submittedName>
        <fullName evidence="2">Cyclic nucleotide-binding protein</fullName>
    </submittedName>
</protein>
<dbReference type="KEGG" id="nso:NIASO_18780"/>
<gene>
    <name evidence="2" type="ORF">NIASO_18780</name>
</gene>
<evidence type="ECO:0000313" key="3">
    <source>
        <dbReference type="Proteomes" id="UP000003586"/>
    </source>
</evidence>
<dbReference type="InterPro" id="IPR000595">
    <property type="entry name" value="cNMP-bd_dom"/>
</dbReference>
<evidence type="ECO:0000259" key="1">
    <source>
        <dbReference type="PROSITE" id="PS50042"/>
    </source>
</evidence>
<name>W0F4E7_9BACT</name>
<dbReference type="EMBL" id="CP007035">
    <property type="protein sequence ID" value="AHF16668.1"/>
    <property type="molecule type" value="Genomic_DNA"/>
</dbReference>
<organism evidence="2 3">
    <name type="scientific">Niabella soli DSM 19437</name>
    <dbReference type="NCBI Taxonomy" id="929713"/>
    <lineage>
        <taxon>Bacteria</taxon>
        <taxon>Pseudomonadati</taxon>
        <taxon>Bacteroidota</taxon>
        <taxon>Chitinophagia</taxon>
        <taxon>Chitinophagales</taxon>
        <taxon>Chitinophagaceae</taxon>
        <taxon>Niabella</taxon>
    </lineage>
</organism>
<dbReference type="InterPro" id="IPR014710">
    <property type="entry name" value="RmlC-like_jellyroll"/>
</dbReference>
<dbReference type="AlphaFoldDB" id="W0F4E7"/>
<proteinExistence type="predicted"/>
<dbReference type="STRING" id="929713.NIASO_18780"/>
<feature type="domain" description="Cyclic nucleotide-binding" evidence="1">
    <location>
        <begin position="19"/>
        <end position="120"/>
    </location>
</feature>
<reference evidence="2 3" key="1">
    <citation type="submission" date="2013-12" db="EMBL/GenBank/DDBJ databases">
        <authorList>
            <consortium name="DOE Joint Genome Institute"/>
            <person name="Eisen J."/>
            <person name="Huntemann M."/>
            <person name="Han J."/>
            <person name="Chen A."/>
            <person name="Kyrpides N."/>
            <person name="Mavromatis K."/>
            <person name="Markowitz V."/>
            <person name="Palaniappan K."/>
            <person name="Ivanova N."/>
            <person name="Schaumberg A."/>
            <person name="Pati A."/>
            <person name="Liolios K."/>
            <person name="Nordberg H.P."/>
            <person name="Cantor M.N."/>
            <person name="Hua S.X."/>
            <person name="Woyke T."/>
        </authorList>
    </citation>
    <scope>NUCLEOTIDE SEQUENCE [LARGE SCALE GENOMIC DNA]</scope>
    <source>
        <strain evidence="3">DSM 19437</strain>
    </source>
</reference>
<sequence length="177" mass="20968">MNKAINGAWEPFRHLFKRREIPAKTLLLREGQLSKTAYYIEKGCLRLWFNNNGKDVTFQFFFEGAGVSSVESFRTNQPSLFNLESIEPSVIHSISKKDFQFILDNSSVLRNEVQEHTFLRLIFYQQLFLSRIKDNPQKRYEELIRQQPEILQRVPQHYIASYLGITPVSLSRIRNRR</sequence>
<dbReference type="Proteomes" id="UP000003586">
    <property type="component" value="Chromosome"/>
</dbReference>